<organism evidence="2 5">
    <name type="scientific">Clostridium botulinum</name>
    <dbReference type="NCBI Taxonomy" id="1491"/>
    <lineage>
        <taxon>Bacteria</taxon>
        <taxon>Bacillati</taxon>
        <taxon>Bacillota</taxon>
        <taxon>Clostridia</taxon>
        <taxon>Eubacteriales</taxon>
        <taxon>Clostridiaceae</taxon>
        <taxon>Clostridium</taxon>
    </lineage>
</organism>
<evidence type="ECO:0000313" key="4">
    <source>
        <dbReference type="Proteomes" id="UP000473681"/>
    </source>
</evidence>
<keyword evidence="1" id="KW-0812">Transmembrane</keyword>
<comment type="caution">
    <text evidence="2">The sequence shown here is derived from an EMBL/GenBank/DDBJ whole genome shotgun (WGS) entry which is preliminary data.</text>
</comment>
<feature type="transmembrane region" description="Helical" evidence="1">
    <location>
        <begin position="12"/>
        <end position="33"/>
    </location>
</feature>
<accession>A0A0C2NTW3</accession>
<keyword evidence="1" id="KW-1133">Transmembrane helix</keyword>
<reference evidence="4 5" key="1">
    <citation type="submission" date="2019-04" db="EMBL/GenBank/DDBJ databases">
        <title>Genome sequencing of Clostridium botulinum Groups I-IV and Clostridium butyricum.</title>
        <authorList>
            <person name="Brunt J."/>
            <person name="Van Vliet A.H.M."/>
            <person name="Stringer S.C."/>
            <person name="Carter A.T."/>
            <person name="Peck M.W."/>
        </authorList>
    </citation>
    <scope>NUCLEOTIDE SEQUENCE [LARGE SCALE GENOMIC DNA]</scope>
    <source>
        <strain evidence="2 5">1605</strain>
        <strain evidence="3 4">CB-K-33E</strain>
    </source>
</reference>
<dbReference type="Pfam" id="PF11188">
    <property type="entry name" value="DUF2975"/>
    <property type="match status" value="1"/>
</dbReference>
<keyword evidence="1" id="KW-0472">Membrane</keyword>
<protein>
    <submittedName>
        <fullName evidence="2">DUF2975 domain-containing protein</fullName>
    </submittedName>
</protein>
<proteinExistence type="predicted"/>
<dbReference type="EMBL" id="SWVK01000007">
    <property type="protein sequence ID" value="NFN34844.1"/>
    <property type="molecule type" value="Genomic_DNA"/>
</dbReference>
<feature type="transmembrane region" description="Helical" evidence="1">
    <location>
        <begin position="48"/>
        <end position="69"/>
    </location>
</feature>
<dbReference type="AlphaFoldDB" id="A0A0C2NTW3"/>
<feature type="transmembrane region" description="Helical" evidence="1">
    <location>
        <begin position="90"/>
        <end position="113"/>
    </location>
</feature>
<evidence type="ECO:0000256" key="1">
    <source>
        <dbReference type="SAM" id="Phobius"/>
    </source>
</evidence>
<evidence type="ECO:0000313" key="3">
    <source>
        <dbReference type="EMBL" id="NFN34844.1"/>
    </source>
</evidence>
<dbReference type="EMBL" id="SWOV01000022">
    <property type="protein sequence ID" value="NFF88112.1"/>
    <property type="molecule type" value="Genomic_DNA"/>
</dbReference>
<gene>
    <name evidence="2" type="ORF">FC774_09570</name>
    <name evidence="3" type="ORF">FDB51_06770</name>
</gene>
<feature type="transmembrane region" description="Helical" evidence="1">
    <location>
        <begin position="133"/>
        <end position="150"/>
    </location>
</feature>
<dbReference type="InterPro" id="IPR021354">
    <property type="entry name" value="DUF2975"/>
</dbReference>
<dbReference type="OrthoDB" id="9791568at2"/>
<dbReference type="Proteomes" id="UP000473681">
    <property type="component" value="Unassembled WGS sequence"/>
</dbReference>
<evidence type="ECO:0000313" key="5">
    <source>
        <dbReference type="Proteomes" id="UP000476820"/>
    </source>
</evidence>
<evidence type="ECO:0000313" key="2">
    <source>
        <dbReference type="EMBL" id="NFF88112.1"/>
    </source>
</evidence>
<dbReference type="RefSeq" id="WP_012450122.1">
    <property type="nucleotide sequence ID" value="NZ_CP010520.1"/>
</dbReference>
<dbReference type="Proteomes" id="UP000476820">
    <property type="component" value="Unassembled WGS sequence"/>
</dbReference>
<sequence>MKLYGKKSISEILVILLNIVILVGAIITFNVYYNTFWINKDILAKSDGLIIAFLLTIGVICTFLIAIDLKKVAKTLVNKNPFTINNIKNLNKIAIECFIISGCYIGNIFYNINKYSYRFIYIDNRGIHTDTEPVIFFVAGIFLLILASVFKQALKYKEENDYTI</sequence>
<name>A0A0C2NTW3_CLOBO</name>